<feature type="region of interest" description="Disordered" evidence="1">
    <location>
        <begin position="38"/>
        <end position="60"/>
    </location>
</feature>
<dbReference type="EMBL" id="MU853409">
    <property type="protein sequence ID" value="KAK4134272.1"/>
    <property type="molecule type" value="Genomic_DNA"/>
</dbReference>
<dbReference type="Proteomes" id="UP001304895">
    <property type="component" value="Unassembled WGS sequence"/>
</dbReference>
<sequence>MRDLEATSLSSAKPEFLALSWAAGVASRSCAKLQDSSAVSILSGPPPPQPPPSRAVPRGSRLDLGLRPLLWDCMKPTGGMQSPSFLPAHCLYDQSEGVAK</sequence>
<protein>
    <submittedName>
        <fullName evidence="2">Uncharacterized protein</fullName>
    </submittedName>
</protein>
<feature type="compositionally biased region" description="Pro residues" evidence="1">
    <location>
        <begin position="44"/>
        <end position="54"/>
    </location>
</feature>
<accession>A0AAN6ZDG3</accession>
<evidence type="ECO:0000313" key="2">
    <source>
        <dbReference type="EMBL" id="KAK4134272.1"/>
    </source>
</evidence>
<gene>
    <name evidence="2" type="ORF">BT67DRAFT_314017</name>
</gene>
<proteinExistence type="predicted"/>
<evidence type="ECO:0000256" key="1">
    <source>
        <dbReference type="SAM" id="MobiDB-lite"/>
    </source>
</evidence>
<reference evidence="2" key="1">
    <citation type="journal article" date="2023" name="Mol. Phylogenet. Evol.">
        <title>Genome-scale phylogeny and comparative genomics of the fungal order Sordariales.</title>
        <authorList>
            <person name="Hensen N."/>
            <person name="Bonometti L."/>
            <person name="Westerberg I."/>
            <person name="Brannstrom I.O."/>
            <person name="Guillou S."/>
            <person name="Cros-Aarteil S."/>
            <person name="Calhoun S."/>
            <person name="Haridas S."/>
            <person name="Kuo A."/>
            <person name="Mondo S."/>
            <person name="Pangilinan J."/>
            <person name="Riley R."/>
            <person name="LaButti K."/>
            <person name="Andreopoulos B."/>
            <person name="Lipzen A."/>
            <person name="Chen C."/>
            <person name="Yan M."/>
            <person name="Daum C."/>
            <person name="Ng V."/>
            <person name="Clum A."/>
            <person name="Steindorff A."/>
            <person name="Ohm R.A."/>
            <person name="Martin F."/>
            <person name="Silar P."/>
            <person name="Natvig D.O."/>
            <person name="Lalanne C."/>
            <person name="Gautier V."/>
            <person name="Ament-Velasquez S.L."/>
            <person name="Kruys A."/>
            <person name="Hutchinson M.I."/>
            <person name="Powell A.J."/>
            <person name="Barry K."/>
            <person name="Miller A.N."/>
            <person name="Grigoriev I.V."/>
            <person name="Debuchy R."/>
            <person name="Gladieux P."/>
            <person name="Hiltunen Thoren M."/>
            <person name="Johannesson H."/>
        </authorList>
    </citation>
    <scope>NUCLEOTIDE SEQUENCE</scope>
    <source>
        <strain evidence="2">CBS 123565</strain>
    </source>
</reference>
<dbReference type="AlphaFoldDB" id="A0AAN6ZDG3"/>
<organism evidence="2 3">
    <name type="scientific">Trichocladium antarcticum</name>
    <dbReference type="NCBI Taxonomy" id="1450529"/>
    <lineage>
        <taxon>Eukaryota</taxon>
        <taxon>Fungi</taxon>
        <taxon>Dikarya</taxon>
        <taxon>Ascomycota</taxon>
        <taxon>Pezizomycotina</taxon>
        <taxon>Sordariomycetes</taxon>
        <taxon>Sordariomycetidae</taxon>
        <taxon>Sordariales</taxon>
        <taxon>Chaetomiaceae</taxon>
        <taxon>Trichocladium</taxon>
    </lineage>
</organism>
<name>A0AAN6ZDG3_9PEZI</name>
<comment type="caution">
    <text evidence="2">The sequence shown here is derived from an EMBL/GenBank/DDBJ whole genome shotgun (WGS) entry which is preliminary data.</text>
</comment>
<evidence type="ECO:0000313" key="3">
    <source>
        <dbReference type="Proteomes" id="UP001304895"/>
    </source>
</evidence>
<reference evidence="2" key="2">
    <citation type="submission" date="2023-05" db="EMBL/GenBank/DDBJ databases">
        <authorList>
            <consortium name="Lawrence Berkeley National Laboratory"/>
            <person name="Steindorff A."/>
            <person name="Hensen N."/>
            <person name="Bonometti L."/>
            <person name="Westerberg I."/>
            <person name="Brannstrom I.O."/>
            <person name="Guillou S."/>
            <person name="Cros-Aarteil S."/>
            <person name="Calhoun S."/>
            <person name="Haridas S."/>
            <person name="Kuo A."/>
            <person name="Mondo S."/>
            <person name="Pangilinan J."/>
            <person name="Riley R."/>
            <person name="Labutti K."/>
            <person name="Andreopoulos B."/>
            <person name="Lipzen A."/>
            <person name="Chen C."/>
            <person name="Yanf M."/>
            <person name="Daum C."/>
            <person name="Ng V."/>
            <person name="Clum A."/>
            <person name="Ohm R."/>
            <person name="Martin F."/>
            <person name="Silar P."/>
            <person name="Natvig D."/>
            <person name="Lalanne C."/>
            <person name="Gautier V."/>
            <person name="Ament-Velasquez S.L."/>
            <person name="Kruys A."/>
            <person name="Hutchinson M.I."/>
            <person name="Powell A.J."/>
            <person name="Barry K."/>
            <person name="Miller A.N."/>
            <person name="Grigoriev I.V."/>
            <person name="Debuchy R."/>
            <person name="Gladieux P."/>
            <person name="Thoren M.H."/>
            <person name="Johannesson H."/>
        </authorList>
    </citation>
    <scope>NUCLEOTIDE SEQUENCE</scope>
    <source>
        <strain evidence="2">CBS 123565</strain>
    </source>
</reference>
<keyword evidence="3" id="KW-1185">Reference proteome</keyword>